<dbReference type="SUPFAM" id="SSF55729">
    <property type="entry name" value="Acyl-CoA N-acyltransferases (Nat)"/>
    <property type="match status" value="2"/>
</dbReference>
<dbReference type="Pfam" id="PF09924">
    <property type="entry name" value="LPG_synthase_C"/>
    <property type="match status" value="1"/>
</dbReference>
<reference evidence="2 3" key="1">
    <citation type="submission" date="2016-10" db="EMBL/GenBank/DDBJ databases">
        <authorList>
            <person name="de Groot N.N."/>
        </authorList>
    </citation>
    <scope>NUCLEOTIDE SEQUENCE [LARGE SCALE GENOMIC DNA]</scope>
    <source>
        <strain evidence="2 3">ASO4-2</strain>
    </source>
</reference>
<dbReference type="AlphaFoldDB" id="A0A1G6A0E3"/>
<dbReference type="InterPro" id="IPR016181">
    <property type="entry name" value="Acyl_CoA_acyltransferase"/>
</dbReference>
<dbReference type="PANTHER" id="PTHR41373">
    <property type="entry name" value="DUF2156 DOMAIN-CONTAINING PROTEIN"/>
    <property type="match status" value="1"/>
</dbReference>
<dbReference type="STRING" id="617002.SAMN05660653_00040"/>
<accession>A0A1G6A0E3</accession>
<sequence>MPIEFHPVSLRDQEQYLLLLAQCSQKTSDYSFANIFGWAEEYGLEWFFEKDLVWIRQQKPEPVYWAPIGSWEKIDWEEHATRLRSARFQRVPEELARIWRGCFGERLVVSDARGQWDYIYLVRELVELKGNRFHKKKNHFNQFDRNYQAVYHDLDMDCVERVLEMQQNWCSWKECAHSDALEAENTAIGRVLKEWDRIPGLKGGVLEVNEEIVAYTVAEALTENTMVIHFEKGHTGYKGVYQAINKLFLANAASGFEYVNREQDLDDEGLRKAKLSYNPVRFLKKSSVRFLG</sequence>
<name>A0A1G6A0E3_9BACT</name>
<dbReference type="PIRSF" id="PIRSF018688">
    <property type="entry name" value="UCP018688"/>
    <property type="match status" value="1"/>
</dbReference>
<dbReference type="OrthoDB" id="9765580at2"/>
<organism evidence="2 3">
    <name type="scientific">Desulfonatronum thiosulfatophilum</name>
    <dbReference type="NCBI Taxonomy" id="617002"/>
    <lineage>
        <taxon>Bacteria</taxon>
        <taxon>Pseudomonadati</taxon>
        <taxon>Thermodesulfobacteriota</taxon>
        <taxon>Desulfovibrionia</taxon>
        <taxon>Desulfovibrionales</taxon>
        <taxon>Desulfonatronaceae</taxon>
        <taxon>Desulfonatronum</taxon>
    </lineage>
</organism>
<evidence type="ECO:0000313" key="2">
    <source>
        <dbReference type="EMBL" id="SDB01901.1"/>
    </source>
</evidence>
<protein>
    <recommendedName>
        <fullName evidence="1">Phosphatidylglycerol lysyltransferase C-terminal domain-containing protein</fullName>
    </recommendedName>
</protein>
<evidence type="ECO:0000313" key="3">
    <source>
        <dbReference type="Proteomes" id="UP000198771"/>
    </source>
</evidence>
<gene>
    <name evidence="2" type="ORF">SAMN05660653_00040</name>
</gene>
<dbReference type="RefSeq" id="WP_092116022.1">
    <property type="nucleotide sequence ID" value="NZ_FMXO01000001.1"/>
</dbReference>
<dbReference type="Proteomes" id="UP000198771">
    <property type="component" value="Unassembled WGS sequence"/>
</dbReference>
<proteinExistence type="predicted"/>
<dbReference type="Gene3D" id="3.40.630.30">
    <property type="match status" value="1"/>
</dbReference>
<dbReference type="EMBL" id="FMXO01000001">
    <property type="protein sequence ID" value="SDB01901.1"/>
    <property type="molecule type" value="Genomic_DNA"/>
</dbReference>
<evidence type="ECO:0000259" key="1">
    <source>
        <dbReference type="Pfam" id="PF09924"/>
    </source>
</evidence>
<feature type="domain" description="Phosphatidylglycerol lysyltransferase C-terminal" evidence="1">
    <location>
        <begin position="23"/>
        <end position="285"/>
    </location>
</feature>
<dbReference type="InterPro" id="IPR024320">
    <property type="entry name" value="LPG_synthase_C"/>
</dbReference>
<dbReference type="InterPro" id="IPR016732">
    <property type="entry name" value="UCP018688"/>
</dbReference>
<dbReference type="PANTHER" id="PTHR41373:SF1">
    <property type="entry name" value="PHOSPHATIDYLGLYCEROL LYSYLTRANSFERASE C-TERMINAL DOMAIN-CONTAINING PROTEIN"/>
    <property type="match status" value="1"/>
</dbReference>
<keyword evidence="3" id="KW-1185">Reference proteome</keyword>